<proteinExistence type="predicted"/>
<name>A0A316DZL3_9BACL</name>
<dbReference type="Pfam" id="PF10137">
    <property type="entry name" value="CAP12-PCTIR_TIR"/>
    <property type="match status" value="1"/>
</dbReference>
<dbReference type="RefSeq" id="WP_170119237.1">
    <property type="nucleotide sequence ID" value="NZ_QGGL01000002.1"/>
</dbReference>
<dbReference type="AlphaFoldDB" id="A0A316DZL3"/>
<dbReference type="EMBL" id="QGGL01000002">
    <property type="protein sequence ID" value="PWK15970.1"/>
    <property type="molecule type" value="Genomic_DNA"/>
</dbReference>
<dbReference type="Proteomes" id="UP000245634">
    <property type="component" value="Unassembled WGS sequence"/>
</dbReference>
<evidence type="ECO:0000313" key="3">
    <source>
        <dbReference type="Proteomes" id="UP000245634"/>
    </source>
</evidence>
<accession>A0A316DZL3</accession>
<evidence type="ECO:0000259" key="1">
    <source>
        <dbReference type="Pfam" id="PF10137"/>
    </source>
</evidence>
<feature type="domain" description="CD-NTase-associated protein 12/Pycsar effector protein TIR" evidence="1">
    <location>
        <begin position="138"/>
        <end position="261"/>
    </location>
</feature>
<protein>
    <submittedName>
        <fullName evidence="2">Putative nucleotide-binding protein with TIR-like domain</fullName>
    </submittedName>
</protein>
<keyword evidence="3" id="KW-1185">Reference proteome</keyword>
<gene>
    <name evidence="2" type="ORF">C7459_102216</name>
</gene>
<dbReference type="InterPro" id="IPR019302">
    <property type="entry name" value="CAP12/PCTIR_TIR_dom"/>
</dbReference>
<evidence type="ECO:0000313" key="2">
    <source>
        <dbReference type="EMBL" id="PWK15970.1"/>
    </source>
</evidence>
<reference evidence="2 3" key="1">
    <citation type="submission" date="2018-05" db="EMBL/GenBank/DDBJ databases">
        <title>Genomic Encyclopedia of Type Strains, Phase IV (KMG-IV): sequencing the most valuable type-strain genomes for metagenomic binning, comparative biology and taxonomic classification.</title>
        <authorList>
            <person name="Goeker M."/>
        </authorList>
    </citation>
    <scope>NUCLEOTIDE SEQUENCE [LARGE SCALE GENOMIC DNA]</scope>
    <source>
        <strain evidence="2 3">DSM 18773</strain>
    </source>
</reference>
<sequence length="282" mass="32458">MHLKSETFLRVPLESARVELKERLRIGGEIEIKLKLMLAESQFEKHEEAYYIWSNYNKSLLGKKIFTDRTISDEYSFSSIEVVSIRGVNEFEKRRNRVIERIRNEMKFLRSVISQLEFYDEQLEPKTGGGHEVSNNKKVFIVHGRDELAKYKVSDFLSKRSLEPLILHELPGRGRTVIEKIEEHSEVGFAIILITPDDVGTLQEEFKTIGVTSLKPRARQNVILELGYFIAKLGRENVAVLLSGEVEKPSDIDGIIYISLSDRGWETDIIKELNSAGYNVRV</sequence>
<dbReference type="GO" id="GO:0050135">
    <property type="term" value="F:NADP+ nucleosidase activity"/>
    <property type="evidence" value="ECO:0007669"/>
    <property type="project" value="InterPro"/>
</dbReference>
<comment type="caution">
    <text evidence="2">The sequence shown here is derived from an EMBL/GenBank/DDBJ whole genome shotgun (WGS) entry which is preliminary data.</text>
</comment>
<organism evidence="2 3">
    <name type="scientific">Tumebacillus permanentifrigoris</name>
    <dbReference type="NCBI Taxonomy" id="378543"/>
    <lineage>
        <taxon>Bacteria</taxon>
        <taxon>Bacillati</taxon>
        <taxon>Bacillota</taxon>
        <taxon>Bacilli</taxon>
        <taxon>Bacillales</taxon>
        <taxon>Alicyclobacillaceae</taxon>
        <taxon>Tumebacillus</taxon>
    </lineage>
</organism>